<evidence type="ECO:0000256" key="5">
    <source>
        <dbReference type="RuleBase" id="RU361185"/>
    </source>
</evidence>
<dbReference type="InterPro" id="IPR013780">
    <property type="entry name" value="Glyco_hydro_b"/>
</dbReference>
<accession>A0A7R9KS10</accession>
<dbReference type="Proteomes" id="UP000759131">
    <property type="component" value="Unassembled WGS sequence"/>
</dbReference>
<dbReference type="Pfam" id="PF01055">
    <property type="entry name" value="Glyco_hydro_31_2nd"/>
    <property type="match status" value="1"/>
</dbReference>
<reference evidence="8" key="1">
    <citation type="submission" date="2020-11" db="EMBL/GenBank/DDBJ databases">
        <authorList>
            <person name="Tran Van P."/>
        </authorList>
    </citation>
    <scope>NUCLEOTIDE SEQUENCE</scope>
</reference>
<dbReference type="PANTHER" id="PTHR22762">
    <property type="entry name" value="ALPHA-GLUCOSIDASE"/>
    <property type="match status" value="1"/>
</dbReference>
<keyword evidence="3" id="KW-0325">Glycoprotein</keyword>
<keyword evidence="2 5" id="KW-0378">Hydrolase</keyword>
<evidence type="ECO:0000256" key="1">
    <source>
        <dbReference type="ARBA" id="ARBA00007806"/>
    </source>
</evidence>
<dbReference type="GO" id="GO:0005975">
    <property type="term" value="P:carbohydrate metabolic process"/>
    <property type="evidence" value="ECO:0007669"/>
    <property type="project" value="InterPro"/>
</dbReference>
<dbReference type="PANTHER" id="PTHR22762:SF131">
    <property type="entry name" value="GLYCOSIDE HYDROLASE FAMILY 31 N-TERMINAL DOMAIN-CONTAINING PROTEIN"/>
    <property type="match status" value="1"/>
</dbReference>
<dbReference type="InterPro" id="IPR017853">
    <property type="entry name" value="GH"/>
</dbReference>
<dbReference type="OrthoDB" id="5839090at2759"/>
<dbReference type="SUPFAM" id="SSF51445">
    <property type="entry name" value="(Trans)glycosidases"/>
    <property type="match status" value="1"/>
</dbReference>
<keyword evidence="9" id="KW-1185">Reference proteome</keyword>
<protein>
    <submittedName>
        <fullName evidence="8">Uncharacterized protein</fullName>
    </submittedName>
</protein>
<dbReference type="Gene3D" id="3.20.20.80">
    <property type="entry name" value="Glycosidases"/>
    <property type="match status" value="1"/>
</dbReference>
<dbReference type="GO" id="GO:0004558">
    <property type="term" value="F:alpha-1,4-glucosidase activity"/>
    <property type="evidence" value="ECO:0007669"/>
    <property type="project" value="TreeGrafter"/>
</dbReference>
<dbReference type="Pfam" id="PF21365">
    <property type="entry name" value="Glyco_hydro_31_3rd"/>
    <property type="match status" value="1"/>
</dbReference>
<dbReference type="InterPro" id="IPR048395">
    <property type="entry name" value="Glyco_hydro_31_C"/>
</dbReference>
<dbReference type="FunFam" id="2.60.40.1180:FF:000001">
    <property type="entry name" value="Maltase-glucoamylase, intestinal"/>
    <property type="match status" value="1"/>
</dbReference>
<dbReference type="EMBL" id="OC859028">
    <property type="protein sequence ID" value="CAD7627125.1"/>
    <property type="molecule type" value="Genomic_DNA"/>
</dbReference>
<comment type="similarity">
    <text evidence="1 5">Belongs to the glycosyl hydrolase 31 family.</text>
</comment>
<feature type="domain" description="Glycosyl hydrolase family 31 C-terminal" evidence="7">
    <location>
        <begin position="408"/>
        <end position="496"/>
    </location>
</feature>
<evidence type="ECO:0000259" key="7">
    <source>
        <dbReference type="Pfam" id="PF21365"/>
    </source>
</evidence>
<evidence type="ECO:0000256" key="3">
    <source>
        <dbReference type="ARBA" id="ARBA00023180"/>
    </source>
</evidence>
<dbReference type="EMBL" id="CAJPIZ010004453">
    <property type="protein sequence ID" value="CAG2107555.1"/>
    <property type="molecule type" value="Genomic_DNA"/>
</dbReference>
<dbReference type="InterPro" id="IPR000322">
    <property type="entry name" value="Glyco_hydro_31_TIM"/>
</dbReference>
<dbReference type="Gene3D" id="2.60.40.1180">
    <property type="entry name" value="Golgi alpha-mannosidase II"/>
    <property type="match status" value="2"/>
</dbReference>
<evidence type="ECO:0000313" key="8">
    <source>
        <dbReference type="EMBL" id="CAD7627125.1"/>
    </source>
</evidence>
<evidence type="ECO:0000256" key="4">
    <source>
        <dbReference type="ARBA" id="ARBA00023295"/>
    </source>
</evidence>
<sequence>MGGHLKFHFFMGPEPSDVYKQISDVIGRPAMPPYWGLGFHMCRTETEEGKGTKAIEEMIGNDIPFESDCGSAAFSGQLLEQAPIDLSKTFKQNKIAPDHSIRALLVQVPYRKLDDKVVEWQSFLLQNDANPSKPFEGQFFDWWKNSDEKDNLTVVYPIYMDVGAKSTANLLEAELTKIYGISDEFDGIDGIFLDYNTPIDLTPNVSKTCATFLANHKWNEYNSIELNRYTPCLDFLYPNKLSHLSQHNLYGHQHMEQMRKAFTKYYTSSTIAKIKKRPLIMSLSTFMGSGRYGGHIGTNMNATWPMMAQTIFQTLEFNLYGIPLTGFPVCGFKGELPDDDLCIRWYQLAALQPFMISHRDFAQKLTDPIELFGDGNEKELDFIKSSIVIRYRLLPYLYTLFYGAYKTGEPVVRPLFYEFPADNKTHRIDKQYMWGPALMVTPVTEPNAKSVGAYFPKGIWYDYYSGRRISSKSGQSANLSAVMSNINLHVRGGHVIPTQLESNNTALSRKQNFVLIAALSQEDRKAEGTLYIDDGISPMPDDPTKDLPHLSATIVVTAYNSTKNDDNHNNTITITVEGDLTYKDEDPNSPLAMVDIIKVFGVIDPMDPPEFNITIGSGNPDTRNANTQETHRVAVECANRAKKIADKPYD</sequence>
<proteinExistence type="inferred from homology"/>
<name>A0A7R9KS10_9ACAR</name>
<dbReference type="SUPFAM" id="SSF51011">
    <property type="entry name" value="Glycosyl hydrolase domain"/>
    <property type="match status" value="1"/>
</dbReference>
<gene>
    <name evidence="8" type="ORF">OSB1V03_LOCUS7555</name>
</gene>
<dbReference type="AlphaFoldDB" id="A0A7R9KS10"/>
<evidence type="ECO:0000256" key="2">
    <source>
        <dbReference type="ARBA" id="ARBA00022801"/>
    </source>
</evidence>
<keyword evidence="4 5" id="KW-0326">Glycosidase</keyword>
<feature type="domain" description="Glycoside hydrolase family 31 TIM barrel" evidence="6">
    <location>
        <begin position="29"/>
        <end position="400"/>
    </location>
</feature>
<organism evidence="8">
    <name type="scientific">Medioppia subpectinata</name>
    <dbReference type="NCBI Taxonomy" id="1979941"/>
    <lineage>
        <taxon>Eukaryota</taxon>
        <taxon>Metazoa</taxon>
        <taxon>Ecdysozoa</taxon>
        <taxon>Arthropoda</taxon>
        <taxon>Chelicerata</taxon>
        <taxon>Arachnida</taxon>
        <taxon>Acari</taxon>
        <taxon>Acariformes</taxon>
        <taxon>Sarcoptiformes</taxon>
        <taxon>Oribatida</taxon>
        <taxon>Brachypylina</taxon>
        <taxon>Oppioidea</taxon>
        <taxon>Oppiidae</taxon>
        <taxon>Medioppia</taxon>
    </lineage>
</organism>
<evidence type="ECO:0000259" key="6">
    <source>
        <dbReference type="Pfam" id="PF01055"/>
    </source>
</evidence>
<evidence type="ECO:0000313" key="9">
    <source>
        <dbReference type="Proteomes" id="UP000759131"/>
    </source>
</evidence>